<dbReference type="AlphaFoldDB" id="A0AAN7R2E3"/>
<dbReference type="Proteomes" id="UP001346149">
    <property type="component" value="Unassembled WGS sequence"/>
</dbReference>
<name>A0AAN7R2E3_TRANT</name>
<reference evidence="1 2" key="1">
    <citation type="journal article" date="2023" name="Hortic Res">
        <title>Pangenome of water caltrop reveals structural variations and asymmetric subgenome divergence after allopolyploidization.</title>
        <authorList>
            <person name="Zhang X."/>
            <person name="Chen Y."/>
            <person name="Wang L."/>
            <person name="Yuan Y."/>
            <person name="Fang M."/>
            <person name="Shi L."/>
            <person name="Lu R."/>
            <person name="Comes H.P."/>
            <person name="Ma Y."/>
            <person name="Chen Y."/>
            <person name="Huang G."/>
            <person name="Zhou Y."/>
            <person name="Zheng Z."/>
            <person name="Qiu Y."/>
        </authorList>
    </citation>
    <scope>NUCLEOTIDE SEQUENCE [LARGE SCALE GENOMIC DNA]</scope>
    <source>
        <strain evidence="1">F231</strain>
    </source>
</reference>
<sequence>MGGGPKAVAAGEARDVWIGSRDLVRAEDVVAVTARSGVGGVRGGLELRIALPDAVSGPGLDIGDGVGRFESEVEGSMWMSLVATPSVKEALAATTDPVLQMVLQNELEEDAVELNSHTGHLCRERNKRAEKENNTEALPNTSAIPHPLLTLSRSSTAPSPAFSALCLCPWN</sequence>
<organism evidence="1 2">
    <name type="scientific">Trapa natans</name>
    <name type="common">Water chestnut</name>
    <dbReference type="NCBI Taxonomy" id="22666"/>
    <lineage>
        <taxon>Eukaryota</taxon>
        <taxon>Viridiplantae</taxon>
        <taxon>Streptophyta</taxon>
        <taxon>Embryophyta</taxon>
        <taxon>Tracheophyta</taxon>
        <taxon>Spermatophyta</taxon>
        <taxon>Magnoliopsida</taxon>
        <taxon>eudicotyledons</taxon>
        <taxon>Gunneridae</taxon>
        <taxon>Pentapetalae</taxon>
        <taxon>rosids</taxon>
        <taxon>malvids</taxon>
        <taxon>Myrtales</taxon>
        <taxon>Lythraceae</taxon>
        <taxon>Trapa</taxon>
    </lineage>
</organism>
<evidence type="ECO:0000313" key="1">
    <source>
        <dbReference type="EMBL" id="KAK4785690.1"/>
    </source>
</evidence>
<protein>
    <submittedName>
        <fullName evidence="1">Uncharacterized protein</fullName>
    </submittedName>
</protein>
<accession>A0AAN7R2E3</accession>
<proteinExistence type="predicted"/>
<evidence type="ECO:0000313" key="2">
    <source>
        <dbReference type="Proteomes" id="UP001346149"/>
    </source>
</evidence>
<keyword evidence="2" id="KW-1185">Reference proteome</keyword>
<dbReference type="EMBL" id="JAXQNO010000013">
    <property type="protein sequence ID" value="KAK4785690.1"/>
    <property type="molecule type" value="Genomic_DNA"/>
</dbReference>
<comment type="caution">
    <text evidence="1">The sequence shown here is derived from an EMBL/GenBank/DDBJ whole genome shotgun (WGS) entry which is preliminary data.</text>
</comment>
<gene>
    <name evidence="1" type="ORF">SAY86_002379</name>
</gene>